<feature type="compositionally biased region" description="Low complexity" evidence="3">
    <location>
        <begin position="1077"/>
        <end position="1097"/>
    </location>
</feature>
<feature type="domain" description="DH" evidence="4">
    <location>
        <begin position="338"/>
        <end position="773"/>
    </location>
</feature>
<feature type="region of interest" description="Disordered" evidence="3">
    <location>
        <begin position="385"/>
        <end position="421"/>
    </location>
</feature>
<dbReference type="InterPro" id="IPR000219">
    <property type="entry name" value="DH_dom"/>
</dbReference>
<dbReference type="Gene3D" id="1.20.900.10">
    <property type="entry name" value="Dbl homology (DH) domain"/>
    <property type="match status" value="2"/>
</dbReference>
<proteinExistence type="predicted"/>
<dbReference type="GO" id="GO:0035025">
    <property type="term" value="P:positive regulation of Rho protein signal transduction"/>
    <property type="evidence" value="ECO:0007669"/>
    <property type="project" value="TreeGrafter"/>
</dbReference>
<evidence type="ECO:0000256" key="2">
    <source>
        <dbReference type="ARBA" id="ARBA00022490"/>
    </source>
</evidence>
<feature type="compositionally biased region" description="Polar residues" evidence="3">
    <location>
        <begin position="1039"/>
        <end position="1072"/>
    </location>
</feature>
<comment type="subcellular location">
    <subcellularLocation>
        <location evidence="1">Cytoplasm</location>
    </subcellularLocation>
</comment>
<keyword evidence="6" id="KW-1185">Reference proteome</keyword>
<reference evidence="5 6" key="1">
    <citation type="submission" date="2016-11" db="EMBL/GenBank/DDBJ databases">
        <authorList>
            <person name="Jaros S."/>
            <person name="Januszkiewicz K."/>
            <person name="Wedrychowicz H."/>
        </authorList>
    </citation>
    <scope>NUCLEOTIDE SEQUENCE [LARGE SCALE GENOMIC DNA]</scope>
</reference>
<evidence type="ECO:0000313" key="6">
    <source>
        <dbReference type="Proteomes" id="UP000249464"/>
    </source>
</evidence>
<feature type="compositionally biased region" description="Acidic residues" evidence="3">
    <location>
        <begin position="940"/>
        <end position="949"/>
    </location>
</feature>
<dbReference type="GO" id="GO:0005737">
    <property type="term" value="C:cytoplasm"/>
    <property type="evidence" value="ECO:0007669"/>
    <property type="project" value="UniProtKB-SubCell"/>
</dbReference>
<sequence length="1156" mass="123182">MRRFLGIKAKASKQPLATHDSSEPTPELWQHPSAATVDAVARSDASTSTSGAVYAADTLRATQTYDRAETSHPPWSTIARAPQHHQHHDPSLNAAPNSGRPLAPASSSPRDPSTGLFRRSSLASLQSNPSPSVHPKDRRTVRVSLGSAVAPAASMDKAQHQDQGPSRRGHPHSVIPGGPSADSGSGATANHAAPTSTSTSTSALASTSTIIPTTTNNGRVSIANTLPVRSNSVASTNAPTTTLGQERTTSPLSISPSSITAHSHLSFASYNTRLGGASWGVGSGGRWNDEERDPTAIYGEKSRADSVNPWTPACTAPATWSELANPDLVDNVSARERTRQEILWEVVASEQRYVLELRSLVNLYVAPLLHPLLTTTTVPAATTATPSLSFPSSPSPIPTVVSPRPSSSSSTPYRHSASIHAESSSDLPIAARFSRSLHTVSRDHLPELGTHDTDDVSSSLSTPRAGSRATQNSVNASSPEEKVMNARLSLPNPAASYRGPSSQGMRGRVYSSFGAQSTSSLTGPDAGSSHKPRAMSTTNRNRFSTMSFKNAMASMRSLATPNHEMADEAEEAGPAPILPDALRNVLESVLEMLKGHEVLASSLKEQWAKAFPLVRGLAAIWSDQPWFLETYANYVLSLEEALALIDACIPSVHSINKDGPANSSNLVTLTAKFLKRTSSMPSPSTSATVPASASDPANLQRLKRTLMQLEEKATEAGESGLGLCLSKPLMRLGKLPLLMQALLFHTDPTTHEWEKTRAMAIEVDELVRSIEDEKIEEEERSRARDGIARIDGIQDKALMAPRRSRVLIEETIAPVDVEGGPSSGAVMKEKSLMISLGTKGTLGRRKGTNLAKGGEEWLVHFSDVTVRCAKVRETDLPFGCGFSKKTEGAKREKKLKKGKVRNLYRFVKVEKWETPEDAEKNLAAWLGRPSQTESATAAVEEAEDADDDAESRMSFRYDADDPRPVSPRVFRASSLPAAGATTSGTGGARKVPRQSVTTQSVVAKQSPAIQKHGQRLRVASETLPRLTSPVSRQRWETPTAASQARATPVGSGSTRASSRSPNSTPASGNTRSGRGLTPSATSTKRASSAFATTSSRAGQAATATNKKQSSNSTTNKVVPLSVSTTSINGLGARDQSTMALYGKYWEATDGEKHVEA</sequence>
<feature type="compositionally biased region" description="Low complexity" evidence="3">
    <location>
        <begin position="385"/>
        <end position="412"/>
    </location>
</feature>
<feature type="region of interest" description="Disordered" evidence="3">
    <location>
        <begin position="1"/>
        <end position="52"/>
    </location>
</feature>
<dbReference type="GO" id="GO:0005085">
    <property type="term" value="F:guanyl-nucleotide exchange factor activity"/>
    <property type="evidence" value="ECO:0007669"/>
    <property type="project" value="InterPro"/>
</dbReference>
<protein>
    <submittedName>
        <fullName evidence="5">BQ5605_C003g01896 protein</fullName>
    </submittedName>
</protein>
<feature type="compositionally biased region" description="Basic and acidic residues" evidence="3">
    <location>
        <begin position="444"/>
        <end position="454"/>
    </location>
</feature>
<dbReference type="STRING" id="796604.A0A2X0NXG8"/>
<feature type="region of interest" description="Disordered" evidence="3">
    <location>
        <begin position="444"/>
        <end position="482"/>
    </location>
</feature>
<feature type="compositionally biased region" description="Polar residues" evidence="3">
    <location>
        <begin position="994"/>
        <end position="1003"/>
    </location>
</feature>
<dbReference type="EMBL" id="FQNC01000042">
    <property type="protein sequence ID" value="SGY37829.1"/>
    <property type="molecule type" value="Genomic_DNA"/>
</dbReference>
<evidence type="ECO:0000256" key="3">
    <source>
        <dbReference type="SAM" id="MobiDB-lite"/>
    </source>
</evidence>
<feature type="region of interest" description="Disordered" evidence="3">
    <location>
        <begin position="64"/>
        <end position="116"/>
    </location>
</feature>
<feature type="compositionally biased region" description="Basic and acidic residues" evidence="3">
    <location>
        <begin position="950"/>
        <end position="963"/>
    </location>
</feature>
<evidence type="ECO:0000256" key="1">
    <source>
        <dbReference type="ARBA" id="ARBA00004496"/>
    </source>
</evidence>
<accession>A0A2X0NXG8</accession>
<feature type="region of interest" description="Disordered" evidence="3">
    <location>
        <begin position="515"/>
        <end position="537"/>
    </location>
</feature>
<dbReference type="PANTHER" id="PTHR46006">
    <property type="entry name" value="RHO GUANINE NUCLEOTIDE EXCHANGE FACTOR AT 64C, ISOFORM A"/>
    <property type="match status" value="1"/>
</dbReference>
<keyword evidence="2" id="KW-0963">Cytoplasm</keyword>
<dbReference type="Proteomes" id="UP000249464">
    <property type="component" value="Unassembled WGS sequence"/>
</dbReference>
<organism evidence="5 6">
    <name type="scientific">Microbotryum silenes-dioicae</name>
    <dbReference type="NCBI Taxonomy" id="796604"/>
    <lineage>
        <taxon>Eukaryota</taxon>
        <taxon>Fungi</taxon>
        <taxon>Dikarya</taxon>
        <taxon>Basidiomycota</taxon>
        <taxon>Pucciniomycotina</taxon>
        <taxon>Microbotryomycetes</taxon>
        <taxon>Microbotryales</taxon>
        <taxon>Microbotryaceae</taxon>
        <taxon>Microbotryum</taxon>
    </lineage>
</organism>
<evidence type="ECO:0000259" key="4">
    <source>
        <dbReference type="PROSITE" id="PS50010"/>
    </source>
</evidence>
<dbReference type="PROSITE" id="PS50010">
    <property type="entry name" value="DH_2"/>
    <property type="match status" value="1"/>
</dbReference>
<feature type="compositionally biased region" description="Polar residues" evidence="3">
    <location>
        <begin position="232"/>
        <end position="247"/>
    </location>
</feature>
<feature type="compositionally biased region" description="Polar residues" evidence="3">
    <location>
        <begin position="1101"/>
        <end position="1118"/>
    </location>
</feature>
<dbReference type="AlphaFoldDB" id="A0A2X0NXG8"/>
<feature type="compositionally biased region" description="Low complexity" evidence="3">
    <location>
        <begin position="176"/>
        <end position="205"/>
    </location>
</feature>
<dbReference type="SUPFAM" id="SSF48065">
    <property type="entry name" value="DBL homology domain (DH-domain)"/>
    <property type="match status" value="1"/>
</dbReference>
<feature type="compositionally biased region" description="Low complexity" evidence="3">
    <location>
        <begin position="972"/>
        <end position="983"/>
    </location>
</feature>
<feature type="compositionally biased region" description="Polar residues" evidence="3">
    <location>
        <begin position="456"/>
        <end position="478"/>
    </location>
</feature>
<feature type="region of interest" description="Disordered" evidence="3">
    <location>
        <begin position="149"/>
        <end position="205"/>
    </location>
</feature>
<feature type="region of interest" description="Disordered" evidence="3">
    <location>
        <begin position="232"/>
        <end position="255"/>
    </location>
</feature>
<feature type="region of interest" description="Disordered" evidence="3">
    <location>
        <begin position="928"/>
        <end position="1118"/>
    </location>
</feature>
<name>A0A2X0NXG8_9BASI</name>
<dbReference type="PANTHER" id="PTHR46006:SF7">
    <property type="entry name" value="DH DOMAIN-CONTAINING PROTEIN"/>
    <property type="match status" value="1"/>
</dbReference>
<evidence type="ECO:0000313" key="5">
    <source>
        <dbReference type="EMBL" id="SGY37829.1"/>
    </source>
</evidence>
<gene>
    <name evidence="5" type="primary">BQ5605_C003g01896</name>
    <name evidence="5" type="ORF">BQ5605_C003G01896</name>
</gene>
<dbReference type="InterPro" id="IPR035899">
    <property type="entry name" value="DBL_dom_sf"/>
</dbReference>
<dbReference type="InterPro" id="IPR051480">
    <property type="entry name" value="Endocytic_GEF_Adapter"/>
</dbReference>